<organism evidence="1">
    <name type="scientific">Solanum chacoense</name>
    <name type="common">Chaco potato</name>
    <dbReference type="NCBI Taxonomy" id="4108"/>
    <lineage>
        <taxon>Eukaryota</taxon>
        <taxon>Viridiplantae</taxon>
        <taxon>Streptophyta</taxon>
        <taxon>Embryophyta</taxon>
        <taxon>Tracheophyta</taxon>
        <taxon>Spermatophyta</taxon>
        <taxon>Magnoliopsida</taxon>
        <taxon>eudicotyledons</taxon>
        <taxon>Gunneridae</taxon>
        <taxon>Pentapetalae</taxon>
        <taxon>asterids</taxon>
        <taxon>lamiids</taxon>
        <taxon>Solanales</taxon>
        <taxon>Solanaceae</taxon>
        <taxon>Solanoideae</taxon>
        <taxon>Solaneae</taxon>
        <taxon>Solanum</taxon>
    </lineage>
</organism>
<reference evidence="1" key="1">
    <citation type="submission" date="2015-12" db="EMBL/GenBank/DDBJ databases">
        <title>Gene expression during late stages of embryo sac development: a critical building block for successful pollen-pistil interactions.</title>
        <authorList>
            <person name="Liu Y."/>
            <person name="Joly V."/>
            <person name="Sabar M."/>
            <person name="Matton D.P."/>
        </authorList>
    </citation>
    <scope>NUCLEOTIDE SEQUENCE</scope>
</reference>
<name>A0A0V0GPR9_SOLCH</name>
<evidence type="ECO:0000313" key="1">
    <source>
        <dbReference type="EMBL" id="JAP09206.1"/>
    </source>
</evidence>
<proteinExistence type="predicted"/>
<accession>A0A0V0GPR9</accession>
<dbReference type="PANTHER" id="PTHR31973:SF197">
    <property type="entry name" value="SWIM-TYPE DOMAIN-CONTAINING PROTEIN"/>
    <property type="match status" value="1"/>
</dbReference>
<sequence>MTNYALKKGLQQEKEKNDQNQVWVKCRNCIGLDGCFLKGVCKGHYLSQLLKMETIKPIAWAVTEVEKKETWRWFMRILQDDLQLGNGDQTTLIIDMQNV</sequence>
<dbReference type="AlphaFoldDB" id="A0A0V0GPR9"/>
<dbReference type="PANTHER" id="PTHR31973">
    <property type="entry name" value="POLYPROTEIN, PUTATIVE-RELATED"/>
    <property type="match status" value="1"/>
</dbReference>
<dbReference type="EMBL" id="GEDG01035442">
    <property type="protein sequence ID" value="JAP09206.1"/>
    <property type="molecule type" value="Transcribed_RNA"/>
</dbReference>
<protein>
    <submittedName>
        <fullName evidence="1">Putative ovule protein</fullName>
    </submittedName>
</protein>